<name>A0ABP9U4E3_9MICO</name>
<keyword evidence="1" id="KW-0227">DNA damage</keyword>
<dbReference type="Proteomes" id="UP001498935">
    <property type="component" value="Unassembled WGS sequence"/>
</dbReference>
<keyword evidence="7" id="KW-1185">Reference proteome</keyword>
<evidence type="ECO:0000256" key="2">
    <source>
        <dbReference type="ARBA" id="ARBA00022806"/>
    </source>
</evidence>
<proteinExistence type="predicted"/>
<keyword evidence="2" id="KW-0378">Hydrolase</keyword>
<dbReference type="Pfam" id="PF12705">
    <property type="entry name" value="PDDEXK_1"/>
    <property type="match status" value="1"/>
</dbReference>
<feature type="domain" description="PD-(D/E)XK endonuclease-like" evidence="5">
    <location>
        <begin position="564"/>
        <end position="825"/>
    </location>
</feature>
<dbReference type="InterPro" id="IPR038726">
    <property type="entry name" value="PDDEXK_AddAB-type"/>
</dbReference>
<organism evidence="6 7">
    <name type="scientific">Brevibacterium ammoniilyticum</name>
    <dbReference type="NCBI Taxonomy" id="1046555"/>
    <lineage>
        <taxon>Bacteria</taxon>
        <taxon>Bacillati</taxon>
        <taxon>Actinomycetota</taxon>
        <taxon>Actinomycetes</taxon>
        <taxon>Micrococcales</taxon>
        <taxon>Brevibacteriaceae</taxon>
        <taxon>Brevibacterium</taxon>
    </lineage>
</organism>
<accession>A0ABP9U4E3</accession>
<gene>
    <name evidence="6" type="ORF">KACC15558_34920</name>
</gene>
<sequence>MREANHPWYRTSFEVDPWNTAAYVLRLRDDAIEAGWTPQAATTLQPRLDAIADVESLVRLESSSNQPRTLAPGRADDLREVLELLRESGSTWPLGITAVELRDDRSALPQIWQDIFAAMETAGVTVSEASSVDSIPATFTVVRGVEQWSIAEAAARWLANTSDLDRLCIVAGGPTATLDEELNRRGLPSIGMPSASAKSPASQLLSAFLSAVLPPTDVRRVAELLSFEIGMRPDSSFPIRLVPNRVATTLLTALTQEPGISGDPESAWMSAMDVLNTPEPDTAARELDKYLRTSPPVISDDQVDLSSLEPALIWLSARLLTLRHGLPSTSSESAKQLADVQSFLADASGHVDSVRAALAELGADVIRVRELFDIVDSCAPAPPSATTGTQAAQWTVVTDPAQIPAGTDTVLWWSAHRSTGAEAELWDPAETAALARAGAIVSSAADRESLHQAATLRALRGPTTLISFIPERINGTEVSLNPSLTRLAEVMAAEAPERFGSRAVDGVFDHSTVSRPVHRLTEGHQWQLNSAVTTTAEVEPEVASPPTTVSREIHGDFVYLLPDRLSFTQIERLLSDPLAWTLEKGIGLKRGFVSEVPTGNRMIGTFVHAVVERLVRRGEAIGSASPTTAEIRSAFDALAPRFAAELLLPGSSARTESIRATTVGSLTQMFASLRQRGITLTAAETEFSHPWALSLNGETKTVDLIGLRDLDGELADGRPAVIDLKWTNSAGRFRTMVDDGEAVQLSIYTHNPDNPQAQGALTAYYLLKQGRFVSADSGLDPDFTGGGTSDDDEAEGSLGGNPAALWPRIQHAVEHALGRIASGCFDAPIADAYAQLHLTPGESSKALTDRLKEQRAGAIDEGLLFVDKPQAYSEFNLIYGIAGDHS</sequence>
<keyword evidence="3" id="KW-0234">DNA repair</keyword>
<evidence type="ECO:0000256" key="3">
    <source>
        <dbReference type="ARBA" id="ARBA00023204"/>
    </source>
</evidence>
<evidence type="ECO:0000256" key="1">
    <source>
        <dbReference type="ARBA" id="ARBA00022763"/>
    </source>
</evidence>
<keyword evidence="2" id="KW-0067">ATP-binding</keyword>
<evidence type="ECO:0000256" key="4">
    <source>
        <dbReference type="SAM" id="MobiDB-lite"/>
    </source>
</evidence>
<comment type="caution">
    <text evidence="6">The sequence shown here is derived from an EMBL/GenBank/DDBJ whole genome shotgun (WGS) entry which is preliminary data.</text>
</comment>
<feature type="region of interest" description="Disordered" evidence="4">
    <location>
        <begin position="778"/>
        <end position="801"/>
    </location>
</feature>
<evidence type="ECO:0000259" key="5">
    <source>
        <dbReference type="Pfam" id="PF12705"/>
    </source>
</evidence>
<keyword evidence="2" id="KW-0547">Nucleotide-binding</keyword>
<evidence type="ECO:0000313" key="6">
    <source>
        <dbReference type="EMBL" id="GAA5342450.1"/>
    </source>
</evidence>
<keyword evidence="2" id="KW-0347">Helicase</keyword>
<dbReference type="EMBL" id="BAABNP010000029">
    <property type="protein sequence ID" value="GAA5342450.1"/>
    <property type="molecule type" value="Genomic_DNA"/>
</dbReference>
<reference evidence="6 7" key="1">
    <citation type="submission" date="2024-02" db="EMBL/GenBank/DDBJ databases">
        <title>Characterization of antibiotic resistant novel bacterial strains and their environmental applications.</title>
        <authorList>
            <person name="Manzoor S."/>
            <person name="Abbas S."/>
            <person name="Arshad M."/>
            <person name="Li W.J."/>
            <person name="Ahmed I."/>
        </authorList>
    </citation>
    <scope>NUCLEOTIDE SEQUENCE [LARGE SCALE GENOMIC DNA]</scope>
    <source>
        <strain evidence="6 7">KACC 15558</strain>
    </source>
</reference>
<protein>
    <submittedName>
        <fullName evidence="6">PD-(D/E)XK nuclease family protein</fullName>
    </submittedName>
</protein>
<evidence type="ECO:0000313" key="7">
    <source>
        <dbReference type="Proteomes" id="UP001498935"/>
    </source>
</evidence>